<feature type="coiled-coil region" evidence="1">
    <location>
        <begin position="63"/>
        <end position="90"/>
    </location>
</feature>
<dbReference type="AlphaFoldDB" id="A0A0F9SU89"/>
<gene>
    <name evidence="2" type="ORF">LCGC14_0410390</name>
</gene>
<keyword evidence="1" id="KW-0175">Coiled coil</keyword>
<comment type="caution">
    <text evidence="2">The sequence shown here is derived from an EMBL/GenBank/DDBJ whole genome shotgun (WGS) entry which is preliminary data.</text>
</comment>
<name>A0A0F9SU89_9ZZZZ</name>
<protein>
    <submittedName>
        <fullName evidence="2">Uncharacterized protein</fullName>
    </submittedName>
</protein>
<accession>A0A0F9SU89</accession>
<dbReference type="EMBL" id="LAZR01000361">
    <property type="protein sequence ID" value="KKN72535.1"/>
    <property type="molecule type" value="Genomic_DNA"/>
</dbReference>
<proteinExistence type="predicted"/>
<evidence type="ECO:0000313" key="2">
    <source>
        <dbReference type="EMBL" id="KKN72535.1"/>
    </source>
</evidence>
<evidence type="ECO:0000256" key="1">
    <source>
        <dbReference type="SAM" id="Coils"/>
    </source>
</evidence>
<sequence length="311" mass="34228">MTTQEGSPVERTTEWRAIKQREEITAAVPTEEPPTTDKAVEEAMEAVKAQMDKPPKTKTPVANASSAEAIGKLQEELSTLRDEVTNLRSASTKTEGVVDSGPSGYPWQYYKRSDRNTPGYNYGLQANWITTGPGGATPGGQRDTGAFTKYMIKGMKPIMGYGVCDAPSAYKTPGGQFIPMLEKGGAREFPATQVIAYKWHVKPPLEGLVFPQYEAVKGTVRHFMCEDCIFDIWMLEDDKDTGMACFRHLRSDTGDGKHNYSRREGTAILMEQKVPFSAGRFAALAEELRRQEIAGDSSALRDAAKNLSALK</sequence>
<reference evidence="2" key="1">
    <citation type="journal article" date="2015" name="Nature">
        <title>Complex archaea that bridge the gap between prokaryotes and eukaryotes.</title>
        <authorList>
            <person name="Spang A."/>
            <person name="Saw J.H."/>
            <person name="Jorgensen S.L."/>
            <person name="Zaremba-Niedzwiedzka K."/>
            <person name="Martijn J."/>
            <person name="Lind A.E."/>
            <person name="van Eijk R."/>
            <person name="Schleper C."/>
            <person name="Guy L."/>
            <person name="Ettema T.J."/>
        </authorList>
    </citation>
    <scope>NUCLEOTIDE SEQUENCE</scope>
</reference>
<organism evidence="2">
    <name type="scientific">marine sediment metagenome</name>
    <dbReference type="NCBI Taxonomy" id="412755"/>
    <lineage>
        <taxon>unclassified sequences</taxon>
        <taxon>metagenomes</taxon>
        <taxon>ecological metagenomes</taxon>
    </lineage>
</organism>